<dbReference type="InterPro" id="IPR050483">
    <property type="entry name" value="CoA-transferase_III_domain"/>
</dbReference>
<dbReference type="AlphaFoldDB" id="A0A381X5G3"/>
<dbReference type="PANTHER" id="PTHR48207:SF3">
    <property type="entry name" value="SUCCINATE--HYDROXYMETHYLGLUTARATE COA-TRANSFERASE"/>
    <property type="match status" value="1"/>
</dbReference>
<proteinExistence type="predicted"/>
<evidence type="ECO:0000256" key="1">
    <source>
        <dbReference type="ARBA" id="ARBA00022679"/>
    </source>
</evidence>
<dbReference type="Gene3D" id="3.30.1540.10">
    <property type="entry name" value="formyl-coa transferase, domain 3"/>
    <property type="match status" value="1"/>
</dbReference>
<dbReference type="GO" id="GO:0008410">
    <property type="term" value="F:CoA-transferase activity"/>
    <property type="evidence" value="ECO:0007669"/>
    <property type="project" value="TreeGrafter"/>
</dbReference>
<organism evidence="2">
    <name type="scientific">marine metagenome</name>
    <dbReference type="NCBI Taxonomy" id="408172"/>
    <lineage>
        <taxon>unclassified sequences</taxon>
        <taxon>metagenomes</taxon>
        <taxon>ecological metagenomes</taxon>
    </lineage>
</organism>
<keyword evidence="1" id="KW-0808">Transferase</keyword>
<evidence type="ECO:0000313" key="2">
    <source>
        <dbReference type="EMBL" id="SVA59427.1"/>
    </source>
</evidence>
<reference evidence="2" key="1">
    <citation type="submission" date="2018-05" db="EMBL/GenBank/DDBJ databases">
        <authorList>
            <person name="Lanie J.A."/>
            <person name="Ng W.-L."/>
            <person name="Kazmierczak K.M."/>
            <person name="Andrzejewski T.M."/>
            <person name="Davidsen T.M."/>
            <person name="Wayne K.J."/>
            <person name="Tettelin H."/>
            <person name="Glass J.I."/>
            <person name="Rusch D."/>
            <person name="Podicherti R."/>
            <person name="Tsui H.-C.T."/>
            <person name="Winkler M.E."/>
        </authorList>
    </citation>
    <scope>NUCLEOTIDE SEQUENCE</scope>
</reference>
<name>A0A381X5G3_9ZZZZ</name>
<dbReference type="InterPro" id="IPR023606">
    <property type="entry name" value="CoA-Trfase_III_dom_1_sf"/>
</dbReference>
<dbReference type="EMBL" id="UINC01013817">
    <property type="protein sequence ID" value="SVA59427.1"/>
    <property type="molecule type" value="Genomic_DNA"/>
</dbReference>
<dbReference type="PANTHER" id="PTHR48207">
    <property type="entry name" value="SUCCINATE--HYDROXYMETHYLGLUTARATE COA-TRANSFERASE"/>
    <property type="match status" value="1"/>
</dbReference>
<sequence>MITTPAKALEGLRVLDVTQVMAGPFCTMLLCDMGADVIKIEPPAGDSSRRMAGAIGSDSPSFNAVNRGKRGVILNLKSSTGQEVFRHLTKTADILVENFRPTVMSTFGLDYANLAAIQPRLIYASISGYGQTGPNSRRGGFDLIAQGVAGIMSVTGNPDSDPVKAGVPLTDLGAALFAVSGILAALHYRHSSGRGQHVDTSLVDAGVALSVWEATEYFSSGQIPSPLGSAHRMSAPYQAIRCADGFITLGAANDRIFNRLCNVLEHPEWLEQRNYANDTARVKNRLTLATAIEAITSKRPCHHWLELFEQNEIPCGPINNYAEVARDPHLRSRDMIVETHHPTFGKIKTLGSPIKFSETPTQANRPAPLLGEHTNEVLREHGYTAKQIAKLQGDGVLG</sequence>
<dbReference type="SUPFAM" id="SSF89796">
    <property type="entry name" value="CoA-transferase family III (CaiB/BaiF)"/>
    <property type="match status" value="1"/>
</dbReference>
<dbReference type="InterPro" id="IPR003673">
    <property type="entry name" value="CoA-Trfase_fam_III"/>
</dbReference>
<dbReference type="Pfam" id="PF02515">
    <property type="entry name" value="CoA_transf_3"/>
    <property type="match status" value="1"/>
</dbReference>
<protein>
    <recommendedName>
        <fullName evidence="3">CoA transferase</fullName>
    </recommendedName>
</protein>
<gene>
    <name evidence="2" type="ORF">METZ01_LOCUS112281</name>
</gene>
<dbReference type="Gene3D" id="3.40.50.10540">
    <property type="entry name" value="Crotonobetainyl-coa:carnitine coa-transferase, domain 1"/>
    <property type="match status" value="1"/>
</dbReference>
<evidence type="ECO:0008006" key="3">
    <source>
        <dbReference type="Google" id="ProtNLM"/>
    </source>
</evidence>
<accession>A0A381X5G3</accession>
<dbReference type="InterPro" id="IPR044855">
    <property type="entry name" value="CoA-Trfase_III_dom3_sf"/>
</dbReference>